<feature type="compositionally biased region" description="Low complexity" evidence="1">
    <location>
        <begin position="75"/>
        <end position="86"/>
    </location>
</feature>
<evidence type="ECO:0000256" key="1">
    <source>
        <dbReference type="SAM" id="MobiDB-lite"/>
    </source>
</evidence>
<reference evidence="2" key="1">
    <citation type="submission" date="2020-08" db="EMBL/GenBank/DDBJ databases">
        <title>Multicomponent nature underlies the extraordinary mechanical properties of spider dragline silk.</title>
        <authorList>
            <person name="Kono N."/>
            <person name="Nakamura H."/>
            <person name="Mori M."/>
            <person name="Yoshida Y."/>
            <person name="Ohtoshi R."/>
            <person name="Malay A.D."/>
            <person name="Moran D.A.P."/>
            <person name="Tomita M."/>
            <person name="Numata K."/>
            <person name="Arakawa K."/>
        </authorList>
    </citation>
    <scope>NUCLEOTIDE SEQUENCE</scope>
</reference>
<evidence type="ECO:0000313" key="3">
    <source>
        <dbReference type="Proteomes" id="UP000886998"/>
    </source>
</evidence>
<evidence type="ECO:0000313" key="2">
    <source>
        <dbReference type="EMBL" id="GFS60397.1"/>
    </source>
</evidence>
<dbReference type="AlphaFoldDB" id="A0A8X6MI50"/>
<proteinExistence type="predicted"/>
<sequence length="101" mass="11034">MPYGLVKKAAESRSSVGEIHDQGRPGEEDSNSPDPTTKIKATCRSLDARVVKSRNRRRGTDNQIVRSSAPVPVKSSESTTRQSSQTARVPGDGRKINEQKD</sequence>
<name>A0A8X6MI50_9ARAC</name>
<keyword evidence="3" id="KW-1185">Reference proteome</keyword>
<dbReference type="EMBL" id="BMAV01027575">
    <property type="protein sequence ID" value="GFS60397.1"/>
    <property type="molecule type" value="Genomic_DNA"/>
</dbReference>
<protein>
    <submittedName>
        <fullName evidence="2">Uncharacterized protein</fullName>
    </submittedName>
</protein>
<gene>
    <name evidence="2" type="ORF">TNIN_319041</name>
</gene>
<feature type="region of interest" description="Disordered" evidence="1">
    <location>
        <begin position="1"/>
        <end position="101"/>
    </location>
</feature>
<feature type="compositionally biased region" description="Basic and acidic residues" evidence="1">
    <location>
        <begin position="18"/>
        <end position="27"/>
    </location>
</feature>
<feature type="compositionally biased region" description="Basic and acidic residues" evidence="1">
    <location>
        <begin position="91"/>
        <end position="101"/>
    </location>
</feature>
<accession>A0A8X6MI50</accession>
<comment type="caution">
    <text evidence="2">The sequence shown here is derived from an EMBL/GenBank/DDBJ whole genome shotgun (WGS) entry which is preliminary data.</text>
</comment>
<organism evidence="2 3">
    <name type="scientific">Trichonephila inaurata madagascariensis</name>
    <dbReference type="NCBI Taxonomy" id="2747483"/>
    <lineage>
        <taxon>Eukaryota</taxon>
        <taxon>Metazoa</taxon>
        <taxon>Ecdysozoa</taxon>
        <taxon>Arthropoda</taxon>
        <taxon>Chelicerata</taxon>
        <taxon>Arachnida</taxon>
        <taxon>Araneae</taxon>
        <taxon>Araneomorphae</taxon>
        <taxon>Entelegynae</taxon>
        <taxon>Araneoidea</taxon>
        <taxon>Nephilidae</taxon>
        <taxon>Trichonephila</taxon>
        <taxon>Trichonephila inaurata</taxon>
    </lineage>
</organism>
<dbReference type="Proteomes" id="UP000886998">
    <property type="component" value="Unassembled WGS sequence"/>
</dbReference>